<gene>
    <name evidence="1" type="ORF">I6N95_04960</name>
</gene>
<sequence length="80" mass="8819">MALKTTNSITITGTSEIEGIQAVYLSATISQEIGGASTVSQNITNKELYNENKVECRKDIADFQDHVYELEDQYSKSLGN</sequence>
<dbReference type="RefSeq" id="WP_209525250.1">
    <property type="nucleotide sequence ID" value="NZ_JAEEGA010000002.1"/>
</dbReference>
<protein>
    <submittedName>
        <fullName evidence="1">Uncharacterized protein</fullName>
    </submittedName>
</protein>
<dbReference type="AlphaFoldDB" id="A0A940P8F9"/>
<evidence type="ECO:0000313" key="1">
    <source>
        <dbReference type="EMBL" id="MBP1040359.1"/>
    </source>
</evidence>
<dbReference type="EMBL" id="JAEEGA010000002">
    <property type="protein sequence ID" value="MBP1040359.1"/>
    <property type="molecule type" value="Genomic_DNA"/>
</dbReference>
<name>A0A940P8F9_9ENTE</name>
<organism evidence="1 2">
    <name type="scientific">Vagococcus allomyrinae</name>
    <dbReference type="NCBI Taxonomy" id="2794353"/>
    <lineage>
        <taxon>Bacteria</taxon>
        <taxon>Bacillati</taxon>
        <taxon>Bacillota</taxon>
        <taxon>Bacilli</taxon>
        <taxon>Lactobacillales</taxon>
        <taxon>Enterococcaceae</taxon>
        <taxon>Vagococcus</taxon>
    </lineage>
</organism>
<accession>A0A940P8F9</accession>
<reference evidence="1" key="1">
    <citation type="submission" date="2020-12" db="EMBL/GenBank/DDBJ databases">
        <title>Vagococcus allomyrinae sp. nov. and Enterococcus lavae sp. nov., isolated from the larvae of Allomyrina dichotoma.</title>
        <authorList>
            <person name="Lee S.D."/>
        </authorList>
    </citation>
    <scope>NUCLEOTIDE SEQUENCE</scope>
    <source>
        <strain evidence="1">BWB3-3</strain>
    </source>
</reference>
<dbReference type="Proteomes" id="UP000674938">
    <property type="component" value="Unassembled WGS sequence"/>
</dbReference>
<comment type="caution">
    <text evidence="1">The sequence shown here is derived from an EMBL/GenBank/DDBJ whole genome shotgun (WGS) entry which is preliminary data.</text>
</comment>
<keyword evidence="2" id="KW-1185">Reference proteome</keyword>
<proteinExistence type="predicted"/>
<evidence type="ECO:0000313" key="2">
    <source>
        <dbReference type="Proteomes" id="UP000674938"/>
    </source>
</evidence>